<dbReference type="Proteomes" id="UP001356704">
    <property type="component" value="Unassembled WGS sequence"/>
</dbReference>
<proteinExistence type="predicted"/>
<feature type="domain" description="HTH cro/C1-type" evidence="4">
    <location>
        <begin position="18"/>
        <end position="72"/>
    </location>
</feature>
<evidence type="ECO:0000256" key="3">
    <source>
        <dbReference type="ARBA" id="ARBA00023163"/>
    </source>
</evidence>
<dbReference type="PROSITE" id="PS50943">
    <property type="entry name" value="HTH_CROC1"/>
    <property type="match status" value="1"/>
</dbReference>
<protein>
    <submittedName>
        <fullName evidence="5">Helix-turn-helix transcriptional regulator</fullName>
    </submittedName>
</protein>
<name>A0ABU7W298_9FLAO</name>
<dbReference type="CDD" id="cd00093">
    <property type="entry name" value="HTH_XRE"/>
    <property type="match status" value="1"/>
</dbReference>
<evidence type="ECO:0000259" key="4">
    <source>
        <dbReference type="PROSITE" id="PS50943"/>
    </source>
</evidence>
<accession>A0ABU7W298</accession>
<dbReference type="InterPro" id="IPR050807">
    <property type="entry name" value="TransReg_Diox_bact_type"/>
</dbReference>
<evidence type="ECO:0000313" key="6">
    <source>
        <dbReference type="Proteomes" id="UP001356704"/>
    </source>
</evidence>
<dbReference type="InterPro" id="IPR010982">
    <property type="entry name" value="Lambda_DNA-bd_dom_sf"/>
</dbReference>
<dbReference type="Gene3D" id="1.10.260.40">
    <property type="entry name" value="lambda repressor-like DNA-binding domains"/>
    <property type="match status" value="1"/>
</dbReference>
<reference evidence="5 6" key="1">
    <citation type="submission" date="2024-02" db="EMBL/GenBank/DDBJ databases">
        <title>Winogradskyella poriferorum JCM 12885.</title>
        <authorList>
            <person name="Zhang D.-F."/>
            <person name="Fu Z.-Y."/>
        </authorList>
    </citation>
    <scope>NUCLEOTIDE SEQUENCE [LARGE SCALE GENOMIC DNA]</scope>
    <source>
        <strain evidence="5 6">JCM 12885</strain>
    </source>
</reference>
<gene>
    <name evidence="5" type="ORF">V1468_02470</name>
</gene>
<dbReference type="InterPro" id="IPR001387">
    <property type="entry name" value="Cro/C1-type_HTH"/>
</dbReference>
<dbReference type="Pfam" id="PF01381">
    <property type="entry name" value="HTH_3"/>
    <property type="match status" value="1"/>
</dbReference>
<keyword evidence="1" id="KW-0805">Transcription regulation</keyword>
<sequence>MNMTDKEKEHLKFLGKKIAQKRRSKKLSQLDVCALIDMEKSNLSAIENGRQNVTALTLLKIGNAIGVEIKEFYDFSTH</sequence>
<dbReference type="SUPFAM" id="SSF47413">
    <property type="entry name" value="lambda repressor-like DNA-binding domains"/>
    <property type="match status" value="1"/>
</dbReference>
<dbReference type="PANTHER" id="PTHR46797">
    <property type="entry name" value="HTH-TYPE TRANSCRIPTIONAL REGULATOR"/>
    <property type="match status" value="1"/>
</dbReference>
<keyword evidence="3" id="KW-0804">Transcription</keyword>
<dbReference type="EMBL" id="JAZHOU010000001">
    <property type="protein sequence ID" value="MEF3077857.1"/>
    <property type="molecule type" value="Genomic_DNA"/>
</dbReference>
<dbReference type="SMART" id="SM00530">
    <property type="entry name" value="HTH_XRE"/>
    <property type="match status" value="1"/>
</dbReference>
<dbReference type="PANTHER" id="PTHR46797:SF23">
    <property type="entry name" value="HTH-TYPE TRANSCRIPTIONAL REGULATOR SUTR"/>
    <property type="match status" value="1"/>
</dbReference>
<evidence type="ECO:0000313" key="5">
    <source>
        <dbReference type="EMBL" id="MEF3077857.1"/>
    </source>
</evidence>
<keyword evidence="6" id="KW-1185">Reference proteome</keyword>
<comment type="caution">
    <text evidence="5">The sequence shown here is derived from an EMBL/GenBank/DDBJ whole genome shotgun (WGS) entry which is preliminary data.</text>
</comment>
<keyword evidence="2" id="KW-0238">DNA-binding</keyword>
<evidence type="ECO:0000256" key="2">
    <source>
        <dbReference type="ARBA" id="ARBA00023125"/>
    </source>
</evidence>
<evidence type="ECO:0000256" key="1">
    <source>
        <dbReference type="ARBA" id="ARBA00023015"/>
    </source>
</evidence>
<organism evidence="5 6">
    <name type="scientific">Winogradskyella poriferorum</name>
    <dbReference type="NCBI Taxonomy" id="307627"/>
    <lineage>
        <taxon>Bacteria</taxon>
        <taxon>Pseudomonadati</taxon>
        <taxon>Bacteroidota</taxon>
        <taxon>Flavobacteriia</taxon>
        <taxon>Flavobacteriales</taxon>
        <taxon>Flavobacteriaceae</taxon>
        <taxon>Winogradskyella</taxon>
    </lineage>
</organism>